<dbReference type="Proteomes" id="UP000183210">
    <property type="component" value="Unassembled WGS sequence"/>
</dbReference>
<protein>
    <submittedName>
        <fullName evidence="1">Uncharacterized protein</fullName>
    </submittedName>
</protein>
<proteinExistence type="predicted"/>
<dbReference type="GeneID" id="300269669"/>
<comment type="caution">
    <text evidence="1">The sequence shown here is derived from an EMBL/GenBank/DDBJ whole genome shotgun (WGS) entry which is preliminary data.</text>
</comment>
<dbReference type="EMBL" id="FOEV01000025">
    <property type="protein sequence ID" value="SER46978.1"/>
    <property type="molecule type" value="Genomic_DNA"/>
</dbReference>
<organism evidence="1 2">
    <name type="scientific">Pseudomonas lutea</name>
    <dbReference type="NCBI Taxonomy" id="243924"/>
    <lineage>
        <taxon>Bacteria</taxon>
        <taxon>Pseudomonadati</taxon>
        <taxon>Pseudomonadota</taxon>
        <taxon>Gammaproteobacteria</taxon>
        <taxon>Pseudomonadales</taxon>
        <taxon>Pseudomonadaceae</taxon>
        <taxon>Pseudomonas</taxon>
    </lineage>
</organism>
<dbReference type="RefSeq" id="WP_074830373.1">
    <property type="nucleotide sequence ID" value="NZ_FOEV01000025.1"/>
</dbReference>
<reference evidence="1 2" key="1">
    <citation type="submission" date="2016-10" db="EMBL/GenBank/DDBJ databases">
        <authorList>
            <person name="Varghese N."/>
            <person name="Submissions S."/>
        </authorList>
    </citation>
    <scope>NUCLEOTIDE SEQUENCE [LARGE SCALE GENOMIC DNA]</scope>
    <source>
        <strain evidence="1 2">LMG 21974</strain>
    </source>
</reference>
<evidence type="ECO:0000313" key="1">
    <source>
        <dbReference type="EMBL" id="SER46978.1"/>
    </source>
</evidence>
<evidence type="ECO:0000313" key="2">
    <source>
        <dbReference type="Proteomes" id="UP000183210"/>
    </source>
</evidence>
<dbReference type="AlphaFoldDB" id="A0A9X8QM02"/>
<gene>
    <name evidence="1" type="ORF">SAMN05216409_12515</name>
</gene>
<sequence length="338" mass="37431">MRSPKHKGTVLPGKSLYVVTGRLLGDSEDTLKIVASIDAGCAQERFAQLLAAENELNADQVEQKIVYTHDQRIGVFDTSGLLDVTCLNANNRLFHFEGHLADSKQTYRKGVVAQTLQEAQEEFIRSFSTGDFAKHDSTKSTVMITQAEFVGLLNDVGGIDTFTQSPGHQLYVFTGRLLDDDEDMVDLIAAENRDAAHQSFMESLAEDSGMAIDSIRDDQVVIVNELCIGAYNHQGLLLIDSHLELDVAEVLSLSGGMLPAETREPTDAEAKNFILEMLEGESISQYQSFESFFEALTTFSTYEGWDNDDPNEYKDILKRVYEDIVAEEAQGLVPALEI</sequence>
<name>A0A9X8QM02_9PSED</name>
<accession>A0A9X8QM02</accession>